<name>A0A0D2ED07_9EURO</name>
<evidence type="ECO:0000313" key="5">
    <source>
        <dbReference type="Proteomes" id="UP000054342"/>
    </source>
</evidence>
<keyword evidence="1" id="KW-0479">Metal-binding</keyword>
<evidence type="ECO:0000256" key="1">
    <source>
        <dbReference type="ARBA" id="ARBA00022723"/>
    </source>
</evidence>
<dbReference type="STRING" id="348802.A0A0D2ED07"/>
<dbReference type="PANTHER" id="PTHR46771">
    <property type="entry name" value="DETERIN"/>
    <property type="match status" value="1"/>
</dbReference>
<dbReference type="SMART" id="SM00238">
    <property type="entry name" value="BIR"/>
    <property type="match status" value="2"/>
</dbReference>
<dbReference type="AlphaFoldDB" id="A0A0D2ED07"/>
<keyword evidence="2" id="KW-0862">Zinc</keyword>
<dbReference type="InterPro" id="IPR001370">
    <property type="entry name" value="BIR_rpt"/>
</dbReference>
<evidence type="ECO:0008006" key="6">
    <source>
        <dbReference type="Google" id="ProtNLM"/>
    </source>
</evidence>
<dbReference type="InterPro" id="IPR051190">
    <property type="entry name" value="Baculoviral_IAP"/>
</dbReference>
<feature type="compositionally biased region" description="Polar residues" evidence="3">
    <location>
        <begin position="215"/>
        <end position="225"/>
    </location>
</feature>
<feature type="compositionally biased region" description="Low complexity" evidence="3">
    <location>
        <begin position="205"/>
        <end position="214"/>
    </location>
</feature>
<proteinExistence type="predicted"/>
<dbReference type="EMBL" id="KN847321">
    <property type="protein sequence ID" value="KIW53268.1"/>
    <property type="molecule type" value="Genomic_DNA"/>
</dbReference>
<dbReference type="Pfam" id="PF00653">
    <property type="entry name" value="BIR"/>
    <property type="match status" value="2"/>
</dbReference>
<evidence type="ECO:0000313" key="4">
    <source>
        <dbReference type="EMBL" id="KIW53268.1"/>
    </source>
</evidence>
<gene>
    <name evidence="4" type="ORF">PV05_08857</name>
</gene>
<dbReference type="Proteomes" id="UP000054342">
    <property type="component" value="Unassembled WGS sequence"/>
</dbReference>
<feature type="compositionally biased region" description="Basic residues" evidence="3">
    <location>
        <begin position="193"/>
        <end position="204"/>
    </location>
</feature>
<evidence type="ECO:0000256" key="3">
    <source>
        <dbReference type="SAM" id="MobiDB-lite"/>
    </source>
</evidence>
<dbReference type="HOGENOM" id="CLU_010318_1_0_1"/>
<feature type="compositionally biased region" description="Basic residues" evidence="3">
    <location>
        <begin position="261"/>
        <end position="286"/>
    </location>
</feature>
<sequence length="544" mass="59729">MEYATYESRLATFEPPSKRSKLGWPHKTPTPEELAKAGFYYKPSSESNDNTICFLCGRFLDGWEADDDPIQEHVKHSSDCAWAILMDAGQNTSWDVNNMEDPTGQHSADARRGTFAIGWPHESKRGWTCKTEKMVEAGWYYVPTPESDDFVSCTYCKLSLDGWEPKDNPFNEHYRRSPDCPFFHFAGTTAPSKRPKAKKGRASRSSRTSKASTRLSTQSNNTTMLSEAPSMDEIPDLDESIDTSTTSVMSTMSTASTATTKGKRNRTGRATKATKKRAKTTRATRTKKAEPVPEPYPVEEQVEQQETEAIETPRQAQPGPQIDPEPEGLPEQHSLPSPESSPEPDVEYPTIANIPGIPSSPRHLGPVGVPPQPSPTPIKTRAPPSATRPSVTPRTATKSHSQPQAQTQPQLQAHQVPEQTSPSPPSDIENAPPSARPASVRQLLASQTQTIPLATSSPGERIPTWNPADIELIFQPSTPQPADLLGLTGGKLSAEEQSMTVQEWIEHVAGQAETSLRMEAERVVGVFEREGQRAMGVLEAIKCV</sequence>
<dbReference type="SUPFAM" id="SSF57924">
    <property type="entry name" value="Inhibitor of apoptosis (IAP) repeat"/>
    <property type="match status" value="2"/>
</dbReference>
<dbReference type="GeneID" id="25330765"/>
<keyword evidence="5" id="KW-1185">Reference proteome</keyword>
<dbReference type="OrthoDB" id="2196114at2759"/>
<dbReference type="CDD" id="cd00022">
    <property type="entry name" value="BIR"/>
    <property type="match status" value="2"/>
</dbReference>
<reference evidence="4 5" key="1">
    <citation type="submission" date="2015-01" db="EMBL/GenBank/DDBJ databases">
        <title>The Genome Sequence of Exophiala xenobiotica CBS118157.</title>
        <authorList>
            <consortium name="The Broad Institute Genomics Platform"/>
            <person name="Cuomo C."/>
            <person name="de Hoog S."/>
            <person name="Gorbushina A."/>
            <person name="Stielow B."/>
            <person name="Teixiera M."/>
            <person name="Abouelleil A."/>
            <person name="Chapman S.B."/>
            <person name="Priest M."/>
            <person name="Young S.K."/>
            <person name="Wortman J."/>
            <person name="Nusbaum C."/>
            <person name="Birren B."/>
        </authorList>
    </citation>
    <scope>NUCLEOTIDE SEQUENCE [LARGE SCALE GENOMIC DNA]</scope>
    <source>
        <strain evidence="4 5">CBS 118157</strain>
    </source>
</reference>
<evidence type="ECO:0000256" key="2">
    <source>
        <dbReference type="ARBA" id="ARBA00022833"/>
    </source>
</evidence>
<dbReference type="RefSeq" id="XP_013313852.1">
    <property type="nucleotide sequence ID" value="XM_013458398.1"/>
</dbReference>
<dbReference type="Gene3D" id="1.10.1170.10">
    <property type="entry name" value="Inhibitor Of Apoptosis Protein (2mihbC-IAP-1), Chain A"/>
    <property type="match status" value="2"/>
</dbReference>
<feature type="compositionally biased region" description="Low complexity" evidence="3">
    <location>
        <begin position="399"/>
        <end position="415"/>
    </location>
</feature>
<feature type="compositionally biased region" description="Low complexity" evidence="3">
    <location>
        <begin position="331"/>
        <end position="340"/>
    </location>
</feature>
<dbReference type="PANTHER" id="PTHR46771:SF5">
    <property type="entry name" value="DETERIN"/>
    <property type="match status" value="1"/>
</dbReference>
<protein>
    <recommendedName>
        <fullName evidence="6">BIR-domain-containing protein</fullName>
    </recommendedName>
</protein>
<feature type="compositionally biased region" description="Polar residues" evidence="3">
    <location>
        <begin position="387"/>
        <end position="398"/>
    </location>
</feature>
<feature type="region of interest" description="Disordered" evidence="3">
    <location>
        <begin position="185"/>
        <end position="440"/>
    </location>
</feature>
<dbReference type="GO" id="GO:0046872">
    <property type="term" value="F:metal ion binding"/>
    <property type="evidence" value="ECO:0007669"/>
    <property type="project" value="UniProtKB-KW"/>
</dbReference>
<feature type="compositionally biased region" description="Acidic residues" evidence="3">
    <location>
        <begin position="300"/>
        <end position="309"/>
    </location>
</feature>
<feature type="compositionally biased region" description="Low complexity" evidence="3">
    <location>
        <begin position="243"/>
        <end position="260"/>
    </location>
</feature>
<organism evidence="4 5">
    <name type="scientific">Exophiala xenobiotica</name>
    <dbReference type="NCBI Taxonomy" id="348802"/>
    <lineage>
        <taxon>Eukaryota</taxon>
        <taxon>Fungi</taxon>
        <taxon>Dikarya</taxon>
        <taxon>Ascomycota</taxon>
        <taxon>Pezizomycotina</taxon>
        <taxon>Eurotiomycetes</taxon>
        <taxon>Chaetothyriomycetidae</taxon>
        <taxon>Chaetothyriales</taxon>
        <taxon>Herpotrichiellaceae</taxon>
        <taxon>Exophiala</taxon>
    </lineage>
</organism>
<dbReference type="PROSITE" id="PS50143">
    <property type="entry name" value="BIR_REPEAT_2"/>
    <property type="match status" value="2"/>
</dbReference>
<accession>A0A0D2ED07</accession>